<dbReference type="Gene3D" id="1.10.3720.10">
    <property type="entry name" value="MetI-like"/>
    <property type="match status" value="1"/>
</dbReference>
<dbReference type="PROSITE" id="PS50928">
    <property type="entry name" value="ABC_TM1"/>
    <property type="match status" value="1"/>
</dbReference>
<dbReference type="SUPFAM" id="SSF161098">
    <property type="entry name" value="MetI-like"/>
    <property type="match status" value="1"/>
</dbReference>
<name>A0A327JPC6_9HYPH</name>
<gene>
    <name evidence="9" type="ORF">CH339_06695</name>
</gene>
<dbReference type="InterPro" id="IPR000515">
    <property type="entry name" value="MetI-like"/>
</dbReference>
<dbReference type="AlphaFoldDB" id="A0A327JPC6"/>
<evidence type="ECO:0000256" key="6">
    <source>
        <dbReference type="ARBA" id="ARBA00023136"/>
    </source>
</evidence>
<protein>
    <submittedName>
        <fullName evidence="9">Diguanylate cyclase</fullName>
    </submittedName>
</protein>
<comment type="caution">
    <text evidence="9">The sequence shown here is derived from an EMBL/GenBank/DDBJ whole genome shotgun (WGS) entry which is preliminary data.</text>
</comment>
<evidence type="ECO:0000256" key="1">
    <source>
        <dbReference type="ARBA" id="ARBA00004651"/>
    </source>
</evidence>
<feature type="transmembrane region" description="Helical" evidence="7">
    <location>
        <begin position="94"/>
        <end position="120"/>
    </location>
</feature>
<keyword evidence="4 7" id="KW-0812">Transmembrane</keyword>
<evidence type="ECO:0000256" key="5">
    <source>
        <dbReference type="ARBA" id="ARBA00022989"/>
    </source>
</evidence>
<evidence type="ECO:0000259" key="8">
    <source>
        <dbReference type="PROSITE" id="PS50928"/>
    </source>
</evidence>
<dbReference type="Proteomes" id="UP000249299">
    <property type="component" value="Unassembled WGS sequence"/>
</dbReference>
<dbReference type="Pfam" id="PF00528">
    <property type="entry name" value="BPD_transp_1"/>
    <property type="match status" value="1"/>
</dbReference>
<feature type="transmembrane region" description="Helical" evidence="7">
    <location>
        <begin position="132"/>
        <end position="153"/>
    </location>
</feature>
<evidence type="ECO:0000256" key="3">
    <source>
        <dbReference type="ARBA" id="ARBA00022475"/>
    </source>
</evidence>
<dbReference type="InterPro" id="IPR050366">
    <property type="entry name" value="BP-dependent_transpt_permease"/>
</dbReference>
<comment type="similarity">
    <text evidence="7">Belongs to the binding-protein-dependent transport system permease family.</text>
</comment>
<dbReference type="OrthoDB" id="7265679at2"/>
<keyword evidence="2 7" id="KW-0813">Transport</keyword>
<keyword evidence="5 7" id="KW-1133">Transmembrane helix</keyword>
<dbReference type="PANTHER" id="PTHR43386">
    <property type="entry name" value="OLIGOPEPTIDE TRANSPORT SYSTEM PERMEASE PROTEIN APPC"/>
    <property type="match status" value="1"/>
</dbReference>
<dbReference type="InterPro" id="IPR025966">
    <property type="entry name" value="OppC_N"/>
</dbReference>
<keyword evidence="6 7" id="KW-0472">Membrane</keyword>
<organism evidence="9 10">
    <name type="scientific">Rhodobium orientis</name>
    <dbReference type="NCBI Taxonomy" id="34017"/>
    <lineage>
        <taxon>Bacteria</taxon>
        <taxon>Pseudomonadati</taxon>
        <taxon>Pseudomonadota</taxon>
        <taxon>Alphaproteobacteria</taxon>
        <taxon>Hyphomicrobiales</taxon>
        <taxon>Rhodobiaceae</taxon>
        <taxon>Rhodobium</taxon>
    </lineage>
</organism>
<accession>A0A327JPC6</accession>
<keyword evidence="3" id="KW-1003">Cell membrane</keyword>
<reference evidence="9 10" key="1">
    <citation type="submission" date="2017-07" db="EMBL/GenBank/DDBJ databases">
        <title>Draft Genome Sequences of Select Purple Nonsulfur Bacteria.</title>
        <authorList>
            <person name="Lasarre B."/>
            <person name="Mckinlay J.B."/>
        </authorList>
    </citation>
    <scope>NUCLEOTIDE SEQUENCE [LARGE SCALE GENOMIC DNA]</scope>
    <source>
        <strain evidence="9 10">DSM 11290</strain>
    </source>
</reference>
<dbReference type="RefSeq" id="WP_111433564.1">
    <property type="nucleotide sequence ID" value="NZ_JACIGG010000009.1"/>
</dbReference>
<keyword evidence="10" id="KW-1185">Reference proteome</keyword>
<evidence type="ECO:0000313" key="10">
    <source>
        <dbReference type="Proteomes" id="UP000249299"/>
    </source>
</evidence>
<dbReference type="PANTHER" id="PTHR43386:SF25">
    <property type="entry name" value="PEPTIDE ABC TRANSPORTER PERMEASE PROTEIN"/>
    <property type="match status" value="1"/>
</dbReference>
<dbReference type="CDD" id="cd06261">
    <property type="entry name" value="TM_PBP2"/>
    <property type="match status" value="1"/>
</dbReference>
<feature type="transmembrane region" description="Helical" evidence="7">
    <location>
        <begin position="253"/>
        <end position="278"/>
    </location>
</feature>
<dbReference type="Pfam" id="PF12911">
    <property type="entry name" value="OppC_N"/>
    <property type="match status" value="1"/>
</dbReference>
<dbReference type="EMBL" id="NPEV01000010">
    <property type="protein sequence ID" value="RAI28309.1"/>
    <property type="molecule type" value="Genomic_DNA"/>
</dbReference>
<dbReference type="InterPro" id="IPR035906">
    <property type="entry name" value="MetI-like_sf"/>
</dbReference>
<evidence type="ECO:0000256" key="2">
    <source>
        <dbReference type="ARBA" id="ARBA00022448"/>
    </source>
</evidence>
<evidence type="ECO:0000256" key="7">
    <source>
        <dbReference type="RuleBase" id="RU363032"/>
    </source>
</evidence>
<evidence type="ECO:0000313" key="9">
    <source>
        <dbReference type="EMBL" id="RAI28309.1"/>
    </source>
</evidence>
<comment type="subcellular location">
    <subcellularLocation>
        <location evidence="1 7">Cell membrane</location>
        <topology evidence="1 7">Multi-pass membrane protein</topology>
    </subcellularLocation>
</comment>
<dbReference type="GO" id="GO:0055085">
    <property type="term" value="P:transmembrane transport"/>
    <property type="evidence" value="ECO:0007669"/>
    <property type="project" value="InterPro"/>
</dbReference>
<sequence>MTDVSLPADPVVGGGHRKSALQQVLSQPSAVIGGSIVVFFVLVAIFAPLLSPFDPNASDWLAIRQAPSAVHWFGTDDLGRDILSRILFGARASLLAGVIAVAIAIAIGVPLGLIAGYFGGLLDAVISRCTDALLAVPFLVLAIALAAFLGASLQNAMIAIGVSAVPIFIRLTRGQVLVVKGEDYITAARAVGVRDRNIIVSHVFPNVLAPVVVQGTITMAVAILAEASLAFLGLGQRPPAPSWGSMLDVARQFLTEAPWMAVWPGLAIVAIVLGFNLLGDGLNDALNPHRDTE</sequence>
<proteinExistence type="inferred from homology"/>
<evidence type="ECO:0000256" key="4">
    <source>
        <dbReference type="ARBA" id="ARBA00022692"/>
    </source>
</evidence>
<feature type="transmembrane region" description="Helical" evidence="7">
    <location>
        <begin position="30"/>
        <end position="50"/>
    </location>
</feature>
<dbReference type="GO" id="GO:0005886">
    <property type="term" value="C:plasma membrane"/>
    <property type="evidence" value="ECO:0007669"/>
    <property type="project" value="UniProtKB-SubCell"/>
</dbReference>
<feature type="domain" description="ABC transmembrane type-1" evidence="8">
    <location>
        <begin position="90"/>
        <end position="279"/>
    </location>
</feature>
<feature type="transmembrane region" description="Helical" evidence="7">
    <location>
        <begin position="211"/>
        <end position="232"/>
    </location>
</feature>